<reference evidence="3" key="1">
    <citation type="submission" date="2017-02" db="UniProtKB">
        <authorList>
            <consortium name="WormBaseParasite"/>
        </authorList>
    </citation>
    <scope>IDENTIFICATION</scope>
</reference>
<proteinExistence type="predicted"/>
<dbReference type="EMBL" id="UZAF01016697">
    <property type="protein sequence ID" value="VDO32488.1"/>
    <property type="molecule type" value="Genomic_DNA"/>
</dbReference>
<name>A0A0N4WB30_HAEPC</name>
<keyword evidence="2" id="KW-1185">Reference proteome</keyword>
<evidence type="ECO:0000313" key="3">
    <source>
        <dbReference type="WBParaSite" id="HPLM_0000763001-mRNA-1"/>
    </source>
</evidence>
<dbReference type="WBParaSite" id="HPLM_0000763001-mRNA-1">
    <property type="protein sequence ID" value="HPLM_0000763001-mRNA-1"/>
    <property type="gene ID" value="HPLM_0000763001"/>
</dbReference>
<evidence type="ECO:0000313" key="1">
    <source>
        <dbReference type="EMBL" id="VDO32488.1"/>
    </source>
</evidence>
<sequence>MPSSLREDAAASCLRESPGVSGPKVAEICFLESCMSSFEVFPLSIALDEAILKNGGNSQLAANYLMDSVFDGYAAGLLFIWGVFYSAKETYVENELRYIHGTSPGDTLSPTVWPDLNKNEAFGL</sequence>
<accession>A0A0N4WB30</accession>
<evidence type="ECO:0000313" key="2">
    <source>
        <dbReference type="Proteomes" id="UP000268014"/>
    </source>
</evidence>
<organism evidence="3">
    <name type="scientific">Haemonchus placei</name>
    <name type="common">Barber's pole worm</name>
    <dbReference type="NCBI Taxonomy" id="6290"/>
    <lineage>
        <taxon>Eukaryota</taxon>
        <taxon>Metazoa</taxon>
        <taxon>Ecdysozoa</taxon>
        <taxon>Nematoda</taxon>
        <taxon>Chromadorea</taxon>
        <taxon>Rhabditida</taxon>
        <taxon>Rhabditina</taxon>
        <taxon>Rhabditomorpha</taxon>
        <taxon>Strongyloidea</taxon>
        <taxon>Trichostrongylidae</taxon>
        <taxon>Haemonchus</taxon>
    </lineage>
</organism>
<dbReference type="Proteomes" id="UP000268014">
    <property type="component" value="Unassembled WGS sequence"/>
</dbReference>
<reference evidence="1 2" key="2">
    <citation type="submission" date="2018-11" db="EMBL/GenBank/DDBJ databases">
        <authorList>
            <consortium name="Pathogen Informatics"/>
        </authorList>
    </citation>
    <scope>NUCLEOTIDE SEQUENCE [LARGE SCALE GENOMIC DNA]</scope>
    <source>
        <strain evidence="1 2">MHpl1</strain>
    </source>
</reference>
<gene>
    <name evidence="1" type="ORF">HPLM_LOCUS7622</name>
</gene>
<protein>
    <submittedName>
        <fullName evidence="3">Ammonium_transp domain-containing protein</fullName>
    </submittedName>
</protein>
<dbReference type="AlphaFoldDB" id="A0A0N4WB30"/>